<dbReference type="EMBL" id="CP113836">
    <property type="protein sequence ID" value="WAL65060.1"/>
    <property type="molecule type" value="Genomic_DNA"/>
</dbReference>
<keyword evidence="1" id="KW-0472">Membrane</keyword>
<feature type="transmembrane region" description="Helical" evidence="1">
    <location>
        <begin position="202"/>
        <end position="222"/>
    </location>
</feature>
<organism evidence="2 3">
    <name type="scientific">Amycolatopsis cynarae</name>
    <dbReference type="NCBI Taxonomy" id="2995223"/>
    <lineage>
        <taxon>Bacteria</taxon>
        <taxon>Bacillati</taxon>
        <taxon>Actinomycetota</taxon>
        <taxon>Actinomycetes</taxon>
        <taxon>Pseudonocardiales</taxon>
        <taxon>Pseudonocardiaceae</taxon>
        <taxon>Amycolatopsis</taxon>
    </lineage>
</organism>
<sequence length="579" mass="56544">MTRTDLPTESRRPDALEGPNATLHTAIALGATAAVLGALGSALPVVSGGAAGYSSAPLLIVLALAPMALVAVFVLRARISAAAGVLAGAAALAPGRAVADLQFLADPSVATRPELYRTQVFELPAPAAGLWLLLAGHVFAVAAGVAAVSALGARAEPGNVGRGRLLAGTLFAGIAAVGVLMAPLSTDDAFLPVGSAFEAPALVLAGCLLLAFALPVAAWLSLSSGTGELGRGGLLGVTAAAVAVSLPNLVSGLVLTGVAVAAGPIVVLAGALGLAVVAFLPVTEVRPPSGDDEAAEASLPGKTRLQKVTGALAAITLVTAVAGTLTPQVVMVHGLPGPQSPWRWLLLAAGLPTGVLGAAMFPPRVAALVRPALSVAWAGVPLAATAVLTTAITATELGGAFSPGTGVLWTATAAVAAGATGCCSVVAGMVERDELDETAGAAVPPGPDLVTPLVAGAILAVGAFGTPVIVAPDYVEPALSTNFGTPSWGLLLGLALVLGAATLAPRCRPARAAALLAGAACLAGLRVAELPLAGSEIAGAHAGLGWWLALGCVLALVLAAVMAARGAFHNSKRPTGSIR</sequence>
<feature type="transmembrane region" description="Helical" evidence="1">
    <location>
        <begin position="406"/>
        <end position="428"/>
    </location>
</feature>
<feature type="transmembrane region" description="Helical" evidence="1">
    <location>
        <begin position="261"/>
        <end position="280"/>
    </location>
</feature>
<feature type="transmembrane region" description="Helical" evidence="1">
    <location>
        <begin position="165"/>
        <end position="182"/>
    </location>
</feature>
<feature type="transmembrane region" description="Helical" evidence="1">
    <location>
        <begin position="449"/>
        <end position="471"/>
    </location>
</feature>
<feature type="transmembrane region" description="Helical" evidence="1">
    <location>
        <begin position="544"/>
        <end position="564"/>
    </location>
</feature>
<evidence type="ECO:0000313" key="2">
    <source>
        <dbReference type="EMBL" id="WAL65060.1"/>
    </source>
</evidence>
<dbReference type="RefSeq" id="WP_268755269.1">
    <property type="nucleotide sequence ID" value="NZ_CP113836.1"/>
</dbReference>
<reference evidence="2" key="1">
    <citation type="submission" date="2022-11" db="EMBL/GenBank/DDBJ databases">
        <authorList>
            <person name="Mo P."/>
        </authorList>
    </citation>
    <scope>NUCLEOTIDE SEQUENCE</scope>
    <source>
        <strain evidence="2">HUAS 11-8</strain>
    </source>
</reference>
<protein>
    <recommendedName>
        <fullName evidence="4">Integral membrane protein</fullName>
    </recommendedName>
</protein>
<dbReference type="Proteomes" id="UP001163203">
    <property type="component" value="Chromosome"/>
</dbReference>
<feature type="transmembrane region" description="Helical" evidence="1">
    <location>
        <begin position="21"/>
        <end position="43"/>
    </location>
</feature>
<accession>A0ABY7AZE0</accession>
<feature type="transmembrane region" description="Helical" evidence="1">
    <location>
        <begin position="342"/>
        <end position="361"/>
    </location>
</feature>
<evidence type="ECO:0000256" key="1">
    <source>
        <dbReference type="SAM" id="Phobius"/>
    </source>
</evidence>
<proteinExistence type="predicted"/>
<feature type="transmembrane region" description="Helical" evidence="1">
    <location>
        <begin position="373"/>
        <end position="394"/>
    </location>
</feature>
<keyword evidence="1" id="KW-0812">Transmembrane</keyword>
<feature type="transmembrane region" description="Helical" evidence="1">
    <location>
        <begin position="308"/>
        <end position="330"/>
    </location>
</feature>
<evidence type="ECO:0000313" key="3">
    <source>
        <dbReference type="Proteomes" id="UP001163203"/>
    </source>
</evidence>
<evidence type="ECO:0008006" key="4">
    <source>
        <dbReference type="Google" id="ProtNLM"/>
    </source>
</evidence>
<feature type="transmembrane region" description="Helical" evidence="1">
    <location>
        <begin position="483"/>
        <end position="505"/>
    </location>
</feature>
<feature type="transmembrane region" description="Helical" evidence="1">
    <location>
        <begin position="512"/>
        <end position="532"/>
    </location>
</feature>
<keyword evidence="1" id="KW-1133">Transmembrane helix</keyword>
<keyword evidence="3" id="KW-1185">Reference proteome</keyword>
<gene>
    <name evidence="2" type="ORF">ORV05_29745</name>
</gene>
<feature type="transmembrane region" description="Helical" evidence="1">
    <location>
        <begin position="234"/>
        <end position="255"/>
    </location>
</feature>
<feature type="transmembrane region" description="Helical" evidence="1">
    <location>
        <begin position="55"/>
        <end position="75"/>
    </location>
</feature>
<feature type="transmembrane region" description="Helical" evidence="1">
    <location>
        <begin position="130"/>
        <end position="153"/>
    </location>
</feature>
<name>A0ABY7AZE0_9PSEU</name>
<feature type="transmembrane region" description="Helical" evidence="1">
    <location>
        <begin position="82"/>
        <end position="99"/>
    </location>
</feature>